<proteinExistence type="predicted"/>
<dbReference type="Pfam" id="PF00188">
    <property type="entry name" value="CAP"/>
    <property type="match status" value="1"/>
</dbReference>
<dbReference type="GO" id="GO:0005576">
    <property type="term" value="C:extracellular region"/>
    <property type="evidence" value="ECO:0007669"/>
    <property type="project" value="UniProtKB-SubCell"/>
</dbReference>
<feature type="domain" description="SCP" evidence="5">
    <location>
        <begin position="56"/>
        <end position="216"/>
    </location>
</feature>
<accession>A0A9R0F765</accession>
<protein>
    <submittedName>
        <fullName evidence="7">Uncharacterized protein LOC118268592</fullName>
    </submittedName>
</protein>
<keyword evidence="4" id="KW-0732">Signal</keyword>
<dbReference type="InterPro" id="IPR001283">
    <property type="entry name" value="CRISP-related"/>
</dbReference>
<dbReference type="GeneID" id="118268592"/>
<dbReference type="CDD" id="cd05380">
    <property type="entry name" value="CAP_euk"/>
    <property type="match status" value="1"/>
</dbReference>
<dbReference type="PRINTS" id="PR00837">
    <property type="entry name" value="V5TPXLIKE"/>
</dbReference>
<feature type="region of interest" description="Disordered" evidence="3">
    <location>
        <begin position="778"/>
        <end position="802"/>
    </location>
</feature>
<evidence type="ECO:0000256" key="4">
    <source>
        <dbReference type="SAM" id="SignalP"/>
    </source>
</evidence>
<dbReference type="InterPro" id="IPR035940">
    <property type="entry name" value="CAP_sf"/>
</dbReference>
<dbReference type="Proteomes" id="UP000829999">
    <property type="component" value="Chromosome 29"/>
</dbReference>
<dbReference type="SUPFAM" id="SSF55797">
    <property type="entry name" value="PR-1-like"/>
    <property type="match status" value="1"/>
</dbReference>
<dbReference type="InterPro" id="IPR014044">
    <property type="entry name" value="CAP_dom"/>
</dbReference>
<feature type="signal peptide" evidence="4">
    <location>
        <begin position="1"/>
        <end position="18"/>
    </location>
</feature>
<evidence type="ECO:0000313" key="6">
    <source>
        <dbReference type="Proteomes" id="UP000829999"/>
    </source>
</evidence>
<evidence type="ECO:0000313" key="7">
    <source>
        <dbReference type="RefSeq" id="XP_050562190.1"/>
    </source>
</evidence>
<reference evidence="7" key="1">
    <citation type="submission" date="2025-08" db="UniProtKB">
        <authorList>
            <consortium name="RefSeq"/>
        </authorList>
    </citation>
    <scope>IDENTIFICATION</scope>
    <source>
        <tissue evidence="7">Whole larval tissue</tissue>
    </source>
</reference>
<sequence>MIIVKLIVFVCCFNGFSAIPTDYCEICLNHTLCKFKTPGPGPSCTAYDQSALLTNQDKFELINNINEKRNFVAMGHSKILPLAANMKKIYWSNELATAAQRWADQCDPSLYPDKEDQCRDLDNVKVGQNIASILGPSPGLSVKSFVEMWFMQVLEYIGSVAFYNESQDYKTNYLTQLLWANTEYVGCGKSKFYVHERNTIVERLVCNFAPKGNAHGRPVYSIGYPGTQCRNNMKPDDNYHGLCAHKNDFTKLMSQNHHPMNSLLRILNLSNDSVKQEIDPIRNILKQNIVNSNSSNMQRNQKTRHIVANKTNVSGGMKRVPHMRKQLFRNNNLMNISENNNEYHYQYDRGHSHIYHGHEAPQHNYESTTPMNTNPNYRRYDYTTEPTNSYSSTNYRKFNQFGQCTRRMRLNPDNCGSHQCTKAPNECCQTMCPSSCTEVSCSQFMEEPPCPHPYFPLSPEPCPLMQQTCPTPAITNCNYHTNCPCSTPCSTTARSCCLTSICPGIRKQNDEFDAIKTPSTYQYYDLIPNVVMRSGNHKMPLEVLSPKTKTHEVEKNKKIPKHKDSDLIHKTFTEFPKYNLQGDDYIYHSFGLRKRRQLNKHVSVKPFWQIENPGSKLLRFTTLPSNLKTKKSTKPARLMTTTEPITVSFKHDASHQLTHNKTEKYLSFDELMHLRKLNPKLGRNNSNLKLSQNNFRREGDEPDSSTPTVFTSNTKFVKVKHCTRKLTCTWTAFTGTAADGETNFGQVDVGKRTLPGYVEGCTQTFTCTREFWDRNKGRTSPITDAYETTDDSNAARPDDGDYCERRSLNVQRRNSDTKKQIPNVVRYFPYTNIPFVNINTEINLSLKGSDTTESILERHECDCNNNYGRRKREGAQYLRGYDEKNTGMSVSYSDIYHSILNRIFRSNQINKLRDECLCNEAKKSTPTMFYKIIIFQLVLDQIVFKIIT</sequence>
<dbReference type="SMART" id="SM00198">
    <property type="entry name" value="SCP"/>
    <property type="match status" value="1"/>
</dbReference>
<dbReference type="OrthoDB" id="43654at2759"/>
<dbReference type="PRINTS" id="PR00838">
    <property type="entry name" value="V5ALLERGEN"/>
</dbReference>
<feature type="chain" id="PRO_5040293661" evidence="4">
    <location>
        <begin position="19"/>
        <end position="948"/>
    </location>
</feature>
<evidence type="ECO:0000256" key="1">
    <source>
        <dbReference type="ARBA" id="ARBA00004613"/>
    </source>
</evidence>
<dbReference type="AlphaFoldDB" id="A0A9R0F765"/>
<organism evidence="6 7">
    <name type="scientific">Spodoptera frugiperda</name>
    <name type="common">Fall armyworm</name>
    <dbReference type="NCBI Taxonomy" id="7108"/>
    <lineage>
        <taxon>Eukaryota</taxon>
        <taxon>Metazoa</taxon>
        <taxon>Ecdysozoa</taxon>
        <taxon>Arthropoda</taxon>
        <taxon>Hexapoda</taxon>
        <taxon>Insecta</taxon>
        <taxon>Pterygota</taxon>
        <taxon>Neoptera</taxon>
        <taxon>Endopterygota</taxon>
        <taxon>Lepidoptera</taxon>
        <taxon>Glossata</taxon>
        <taxon>Ditrysia</taxon>
        <taxon>Noctuoidea</taxon>
        <taxon>Noctuidae</taxon>
        <taxon>Amphipyrinae</taxon>
        <taxon>Spodoptera</taxon>
    </lineage>
</organism>
<evidence type="ECO:0000256" key="2">
    <source>
        <dbReference type="ARBA" id="ARBA00022525"/>
    </source>
</evidence>
<dbReference type="PANTHER" id="PTHR10334">
    <property type="entry name" value="CYSTEINE-RICH SECRETORY PROTEIN-RELATED"/>
    <property type="match status" value="1"/>
</dbReference>
<keyword evidence="2" id="KW-0964">Secreted</keyword>
<evidence type="ECO:0000256" key="3">
    <source>
        <dbReference type="SAM" id="MobiDB-lite"/>
    </source>
</evidence>
<gene>
    <name evidence="7" type="primary">LOC118268592</name>
</gene>
<keyword evidence="6" id="KW-1185">Reference proteome</keyword>
<dbReference type="Gene3D" id="3.40.33.10">
    <property type="entry name" value="CAP"/>
    <property type="match status" value="1"/>
</dbReference>
<name>A0A9R0F765_SPOFR</name>
<comment type="subcellular location">
    <subcellularLocation>
        <location evidence="1">Secreted</location>
    </subcellularLocation>
</comment>
<evidence type="ECO:0000259" key="5">
    <source>
        <dbReference type="SMART" id="SM00198"/>
    </source>
</evidence>
<dbReference type="RefSeq" id="XP_050562190.1">
    <property type="nucleotide sequence ID" value="XM_050706233.1"/>
</dbReference>
<dbReference type="InterPro" id="IPR002413">
    <property type="entry name" value="V5_allergen-like"/>
</dbReference>